<gene>
    <name evidence="2" type="ORF">VP01_2710g1</name>
</gene>
<evidence type="ECO:0000313" key="2">
    <source>
        <dbReference type="EMBL" id="KNZ55321.1"/>
    </source>
</evidence>
<proteinExistence type="predicted"/>
<dbReference type="AlphaFoldDB" id="A0A0L6V3I6"/>
<evidence type="ECO:0000256" key="1">
    <source>
        <dbReference type="SAM" id="Phobius"/>
    </source>
</evidence>
<sequence length="333" mass="36541">MHTLLGQVQTMENQLKVVTWSDEFSFYLGGALFLLITRGISSTNRICLYGLHTGVVAWQLLKVMRQALLPFEVSGDDEMQGASWMLSILIARHVDSFGGIFSLRQETLVKKKADWFKLIEKQNTYSFDYAFNFLVTFFFFLAAIMNHKNDLPVEPVWSLYRQGGSCRSAVAAADDMEIIFRAFVGLSGLTFAFFSQNKQTSFGDGESAGGELEGGLVSGARVGIGGGLDGRKLFQRALQGARRAGGVLGGSRGCAAGGLGNEADAGAVKSRRATGSGNRWGFREGESLCTYLGYLLYYLHNKIGGKFGGFKLQNHQKGRKFTVSFQFAVCKER</sequence>
<feature type="transmembrane region" description="Helical" evidence="1">
    <location>
        <begin position="124"/>
        <end position="145"/>
    </location>
</feature>
<reference evidence="2 3" key="1">
    <citation type="submission" date="2015-08" db="EMBL/GenBank/DDBJ databases">
        <title>Next Generation Sequencing and Analysis of the Genome of Puccinia sorghi L Schw, the Causal Agent of Maize Common Rust.</title>
        <authorList>
            <person name="Rochi L."/>
            <person name="Burguener G."/>
            <person name="Darino M."/>
            <person name="Turjanski A."/>
            <person name="Kreff E."/>
            <person name="Dieguez M.J."/>
            <person name="Sacco F."/>
        </authorList>
    </citation>
    <scope>NUCLEOTIDE SEQUENCE [LARGE SCALE GENOMIC DNA]</scope>
    <source>
        <strain evidence="2 3">RO10H11247</strain>
    </source>
</reference>
<name>A0A0L6V3I6_9BASI</name>
<keyword evidence="1" id="KW-0812">Transmembrane</keyword>
<keyword evidence="3" id="KW-1185">Reference proteome</keyword>
<comment type="caution">
    <text evidence="2">The sequence shown here is derived from an EMBL/GenBank/DDBJ whole genome shotgun (WGS) entry which is preliminary data.</text>
</comment>
<organism evidence="2 3">
    <name type="scientific">Puccinia sorghi</name>
    <dbReference type="NCBI Taxonomy" id="27349"/>
    <lineage>
        <taxon>Eukaryota</taxon>
        <taxon>Fungi</taxon>
        <taxon>Dikarya</taxon>
        <taxon>Basidiomycota</taxon>
        <taxon>Pucciniomycotina</taxon>
        <taxon>Pucciniomycetes</taxon>
        <taxon>Pucciniales</taxon>
        <taxon>Pucciniaceae</taxon>
        <taxon>Puccinia</taxon>
    </lineage>
</organism>
<dbReference type="VEuPathDB" id="FungiDB:VP01_2710g1"/>
<feature type="transmembrane region" description="Helical" evidence="1">
    <location>
        <begin position="178"/>
        <end position="194"/>
    </location>
</feature>
<evidence type="ECO:0000313" key="3">
    <source>
        <dbReference type="Proteomes" id="UP000037035"/>
    </source>
</evidence>
<keyword evidence="1" id="KW-0472">Membrane</keyword>
<protein>
    <submittedName>
        <fullName evidence="2">Uncharacterized protein</fullName>
    </submittedName>
</protein>
<dbReference type="EMBL" id="LAVV01007625">
    <property type="protein sequence ID" value="KNZ55321.1"/>
    <property type="molecule type" value="Genomic_DNA"/>
</dbReference>
<accession>A0A0L6V3I6</accession>
<dbReference type="Proteomes" id="UP000037035">
    <property type="component" value="Unassembled WGS sequence"/>
</dbReference>
<keyword evidence="1" id="KW-1133">Transmembrane helix</keyword>